<protein>
    <submittedName>
        <fullName evidence="3">Cell division protein FtsX</fullName>
    </submittedName>
</protein>
<keyword evidence="3" id="KW-0132">Cell division</keyword>
<dbReference type="OrthoDB" id="5348519at2"/>
<dbReference type="GO" id="GO:0051301">
    <property type="term" value="P:cell division"/>
    <property type="evidence" value="ECO:0007669"/>
    <property type="project" value="UniProtKB-KW"/>
</dbReference>
<dbReference type="InterPro" id="IPR004513">
    <property type="entry name" value="FtsX"/>
</dbReference>
<feature type="transmembrane region" description="Helical" evidence="1">
    <location>
        <begin position="150"/>
        <end position="173"/>
    </location>
</feature>
<reference evidence="2 5" key="2">
    <citation type="submission" date="2020-04" db="EMBL/GenBank/DDBJ databases">
        <title>Genomic analysis of gastric non-Helicobacter pylori Helicobacters isolated in Japan.</title>
        <authorList>
            <person name="Suzuki M."/>
            <person name="Rimbara E."/>
        </authorList>
    </citation>
    <scope>NUCLEOTIDE SEQUENCE [LARGE SCALE GENOMIC DNA]</scope>
    <source>
        <strain evidence="2 5">NHP19-0020</strain>
    </source>
</reference>
<reference evidence="3 4" key="1">
    <citation type="submission" date="2019-06" db="EMBL/GenBank/DDBJ databases">
        <title>Complete genome sequence of Helicobacter suis SNTW101c.</title>
        <authorList>
            <person name="Rimbara E."/>
            <person name="Suzuki M."/>
            <person name="Matsui H."/>
            <person name="Nakamura M."/>
            <person name="Mori S."/>
            <person name="Shibayama K."/>
        </authorList>
    </citation>
    <scope>NUCLEOTIDE SEQUENCE [LARGE SCALE GENOMIC DNA]</scope>
    <source>
        <strain evidence="3 4">SNTW101c</strain>
    </source>
</reference>
<keyword evidence="1" id="KW-0812">Transmembrane</keyword>
<dbReference type="PANTHER" id="PTHR47755">
    <property type="entry name" value="CELL DIVISION PROTEIN FTSX"/>
    <property type="match status" value="1"/>
</dbReference>
<evidence type="ECO:0000313" key="3">
    <source>
        <dbReference type="EMBL" id="BCD70228.1"/>
    </source>
</evidence>
<organism evidence="3 4">
    <name type="scientific">Helicobacter suis</name>
    <dbReference type="NCBI Taxonomy" id="104628"/>
    <lineage>
        <taxon>Bacteria</taxon>
        <taxon>Pseudomonadati</taxon>
        <taxon>Campylobacterota</taxon>
        <taxon>Epsilonproteobacteria</taxon>
        <taxon>Campylobacterales</taxon>
        <taxon>Helicobacteraceae</taxon>
        <taxon>Helicobacter</taxon>
    </lineage>
</organism>
<evidence type="ECO:0000313" key="5">
    <source>
        <dbReference type="Proteomes" id="UP000509742"/>
    </source>
</evidence>
<feature type="transmembrane region" description="Helical" evidence="1">
    <location>
        <begin position="244"/>
        <end position="264"/>
    </location>
</feature>
<dbReference type="PANTHER" id="PTHR47755:SF1">
    <property type="entry name" value="CELL DIVISION PROTEIN FTSX"/>
    <property type="match status" value="1"/>
</dbReference>
<keyword evidence="1" id="KW-0472">Membrane</keyword>
<dbReference type="GO" id="GO:0032153">
    <property type="term" value="C:cell division site"/>
    <property type="evidence" value="ECO:0007669"/>
    <property type="project" value="TreeGrafter"/>
</dbReference>
<sequence>MNTLKEHLAFLLPLIALLFSLESILFVERAVSIREDKLSKNYAITIVSRQPLSLQFIRQNIPNSVSLTLISPDTLLERLKQNFTQANIANLKKSLPLFYSLKLAVFPTLEQLDAIHKKLLRIPGVEKVEVFSKTHDQEYRLLLLLKKNTLAFASIVVILSILLLIKQISVWNLKYAKRIEIMELLGAPMRIKNGFLFKLALIDSVLASVVVALGSLYLSMQEKFQMILQVLEIDHDLFIWQEDLFIFLSASISVSLVCVWVVVIQRRAV</sequence>
<dbReference type="EMBL" id="AP019774">
    <property type="protein sequence ID" value="BCD70228.1"/>
    <property type="molecule type" value="Genomic_DNA"/>
</dbReference>
<proteinExistence type="predicted"/>
<dbReference type="Proteomes" id="UP000317935">
    <property type="component" value="Chromosome"/>
</dbReference>
<dbReference type="AlphaFoldDB" id="A0A6J4CXH9"/>
<dbReference type="Proteomes" id="UP000509742">
    <property type="component" value="Chromosome"/>
</dbReference>
<evidence type="ECO:0000313" key="2">
    <source>
        <dbReference type="EMBL" id="BCD45518.1"/>
    </source>
</evidence>
<gene>
    <name evidence="3" type="primary">ftsX</name>
    <name evidence="2" type="ORF">NHP190020_05570</name>
    <name evidence="3" type="ORF">SNTW_08730</name>
</gene>
<dbReference type="RefSeq" id="WP_006563871.1">
    <property type="nucleotide sequence ID" value="NZ_AP019774.1"/>
</dbReference>
<keyword evidence="1" id="KW-1133">Transmembrane helix</keyword>
<dbReference type="GeneID" id="56928228"/>
<evidence type="ECO:0000313" key="4">
    <source>
        <dbReference type="Proteomes" id="UP000317935"/>
    </source>
</evidence>
<evidence type="ECO:0000256" key="1">
    <source>
        <dbReference type="SAM" id="Phobius"/>
    </source>
</evidence>
<name>A0A6J4CXH9_9HELI</name>
<dbReference type="EMBL" id="AP023036">
    <property type="protein sequence ID" value="BCD45518.1"/>
    <property type="molecule type" value="Genomic_DNA"/>
</dbReference>
<dbReference type="GO" id="GO:0016020">
    <property type="term" value="C:membrane"/>
    <property type="evidence" value="ECO:0007669"/>
    <property type="project" value="InterPro"/>
</dbReference>
<feature type="transmembrane region" description="Helical" evidence="1">
    <location>
        <begin position="194"/>
        <end position="218"/>
    </location>
</feature>
<accession>A0A6J4CXH9</accession>
<keyword evidence="5" id="KW-1185">Reference proteome</keyword>
<keyword evidence="3" id="KW-0131">Cell cycle</keyword>